<dbReference type="Pfam" id="PF04438">
    <property type="entry name" value="zf-HIT"/>
    <property type="match status" value="1"/>
</dbReference>
<dbReference type="AlphaFoldDB" id="A0A871R1N1"/>
<accession>A0A871R1N1</accession>
<dbReference type="Proteomes" id="UP000663131">
    <property type="component" value="Chromosome 7"/>
</dbReference>
<feature type="compositionally biased region" description="Basic and acidic residues" evidence="8">
    <location>
        <begin position="212"/>
        <end position="221"/>
    </location>
</feature>
<evidence type="ECO:0000313" key="11">
    <source>
        <dbReference type="Proteomes" id="UP000663131"/>
    </source>
</evidence>
<dbReference type="PANTHER" id="PTHR13483">
    <property type="entry name" value="BOX C_D SNORNA PROTEIN 1-RELATED"/>
    <property type="match status" value="1"/>
</dbReference>
<sequence>MEGNVGSEEKEQDCSVCHVNKSKYMCPSCGTRTCSLNCFKRHKLQMNCTGKSDVTLNKTRYAPKGQITNLSVQRDYNFLMKMDRNLKVSEEDLADNIIVKTHKRNNRRQFDWRRNKRRVTERYDFTDDRNRTVRNGIVIKRQPIGMSRQRLNRSYFDQQMNKFFWTIEWILIDNTMKQLDRIVTFKNNDSANLGEILPYKWLEKKILHNDVSTQEDKHNDSNDNEEDSKKTQPKCLNGDIHCFVNPFDRRGTLIEISTDKSIGESLAGMQFIEFPTVYICESDDIKKDGLELKTLNQVEVNAAPEQALEQHSNLNNGFSSDLLGNYTSGSDSSDNEPPEESSTRTNTGVSIGAAPSAQKPGIEVANLGSGDVDEKPDDKHNNQTSTKDQFSDSADGKAKNKDDADPEESSSHKISNKEREEEKEEEEDTNYCPPETI</sequence>
<dbReference type="PROSITE" id="PS51083">
    <property type="entry name" value="ZF_HIT"/>
    <property type="match status" value="1"/>
</dbReference>
<evidence type="ECO:0000256" key="1">
    <source>
        <dbReference type="ARBA" id="ARBA00022553"/>
    </source>
</evidence>
<evidence type="ECO:0000256" key="2">
    <source>
        <dbReference type="ARBA" id="ARBA00022723"/>
    </source>
</evidence>
<evidence type="ECO:0000256" key="8">
    <source>
        <dbReference type="SAM" id="MobiDB-lite"/>
    </source>
</evidence>
<dbReference type="Gene3D" id="3.30.60.190">
    <property type="match status" value="1"/>
</dbReference>
<comment type="similarity">
    <text evidence="6">Belongs to the BCD1 family.</text>
</comment>
<dbReference type="GO" id="GO:0048254">
    <property type="term" value="P:snoRNA localization"/>
    <property type="evidence" value="ECO:0007669"/>
    <property type="project" value="TreeGrafter"/>
</dbReference>
<dbReference type="InterPro" id="IPR051639">
    <property type="entry name" value="BCD1"/>
</dbReference>
<feature type="compositionally biased region" description="Basic and acidic residues" evidence="8">
    <location>
        <begin position="394"/>
        <end position="420"/>
    </location>
</feature>
<dbReference type="InterPro" id="IPR007529">
    <property type="entry name" value="Znf_HIT"/>
</dbReference>
<dbReference type="GeneID" id="64577078"/>
<evidence type="ECO:0000256" key="7">
    <source>
        <dbReference type="PROSITE-ProRule" id="PRU00453"/>
    </source>
</evidence>
<gene>
    <name evidence="10" type="ORF">BRETT_005155</name>
</gene>
<feature type="domain" description="HIT-type" evidence="9">
    <location>
        <begin position="14"/>
        <end position="48"/>
    </location>
</feature>
<keyword evidence="3 7" id="KW-0863">Zinc-finger</keyword>
<feature type="region of interest" description="Disordered" evidence="8">
    <location>
        <begin position="314"/>
        <end position="437"/>
    </location>
</feature>
<proteinExistence type="inferred from homology"/>
<evidence type="ECO:0000256" key="4">
    <source>
        <dbReference type="ARBA" id="ARBA00022833"/>
    </source>
</evidence>
<name>A0A871R1N1_DEKBR</name>
<dbReference type="SUPFAM" id="SSF144232">
    <property type="entry name" value="HIT/MYND zinc finger-like"/>
    <property type="match status" value="1"/>
</dbReference>
<dbReference type="Pfam" id="PF25790">
    <property type="entry name" value="BCD1"/>
    <property type="match status" value="1"/>
</dbReference>
<dbReference type="GO" id="GO:0000492">
    <property type="term" value="P:box C/D snoRNP assembly"/>
    <property type="evidence" value="ECO:0007669"/>
    <property type="project" value="TreeGrafter"/>
</dbReference>
<feature type="region of interest" description="Disordered" evidence="8">
    <location>
        <begin position="212"/>
        <end position="232"/>
    </location>
</feature>
<keyword evidence="1" id="KW-0597">Phosphoprotein</keyword>
<dbReference type="CDD" id="cd23023">
    <property type="entry name" value="zf-HIT_BCD1"/>
    <property type="match status" value="1"/>
</dbReference>
<reference evidence="10" key="2">
    <citation type="journal article" name="BMC Genomics">
        <title>New genome assemblies reveal patterns of domestication and adaptation across Brettanomyces (Dekkera) species.</title>
        <authorList>
            <person name="Roach M.J."/>
            <person name="Borneman A.R."/>
        </authorList>
    </citation>
    <scope>NUCLEOTIDE SEQUENCE</scope>
    <source>
        <strain evidence="10">UCD 2041</strain>
    </source>
</reference>
<organism evidence="10 11">
    <name type="scientific">Dekkera bruxellensis</name>
    <name type="common">Brettanomyces custersii</name>
    <dbReference type="NCBI Taxonomy" id="5007"/>
    <lineage>
        <taxon>Eukaryota</taxon>
        <taxon>Fungi</taxon>
        <taxon>Dikarya</taxon>
        <taxon>Ascomycota</taxon>
        <taxon>Saccharomycotina</taxon>
        <taxon>Pichiomycetes</taxon>
        <taxon>Pichiales</taxon>
        <taxon>Pichiaceae</taxon>
        <taxon>Brettanomyces</taxon>
    </lineage>
</organism>
<dbReference type="EMBL" id="CP063135">
    <property type="protein sequence ID" value="QOU20497.1"/>
    <property type="molecule type" value="Genomic_DNA"/>
</dbReference>
<evidence type="ECO:0000256" key="3">
    <source>
        <dbReference type="ARBA" id="ARBA00022771"/>
    </source>
</evidence>
<evidence type="ECO:0000256" key="6">
    <source>
        <dbReference type="ARBA" id="ARBA00049654"/>
    </source>
</evidence>
<evidence type="ECO:0000256" key="5">
    <source>
        <dbReference type="ARBA" id="ARBA00049598"/>
    </source>
</evidence>
<protein>
    <recommendedName>
        <fullName evidence="9">HIT-type domain-containing protein</fullName>
    </recommendedName>
</protein>
<dbReference type="GO" id="GO:0005634">
    <property type="term" value="C:nucleus"/>
    <property type="evidence" value="ECO:0007669"/>
    <property type="project" value="TreeGrafter"/>
</dbReference>
<evidence type="ECO:0000259" key="9">
    <source>
        <dbReference type="PROSITE" id="PS51083"/>
    </source>
</evidence>
<dbReference type="GO" id="GO:0000463">
    <property type="term" value="P:maturation of LSU-rRNA from tricistronic rRNA transcript (SSU-rRNA, 5.8S rRNA, LSU-rRNA)"/>
    <property type="evidence" value="ECO:0007669"/>
    <property type="project" value="TreeGrafter"/>
</dbReference>
<dbReference type="InterPro" id="IPR057721">
    <property type="entry name" value="BCD1_alpha/beta"/>
</dbReference>
<dbReference type="RefSeq" id="XP_041136990.1">
    <property type="nucleotide sequence ID" value="XM_041283638.1"/>
</dbReference>
<reference evidence="10" key="1">
    <citation type="submission" date="2020-10" db="EMBL/GenBank/DDBJ databases">
        <authorList>
            <person name="Palmer J.M."/>
        </authorList>
    </citation>
    <scope>NUCLEOTIDE SEQUENCE</scope>
    <source>
        <strain evidence="10">UCD 2041</strain>
    </source>
</reference>
<dbReference type="PANTHER" id="PTHR13483:SF3">
    <property type="entry name" value="BOX C_D SNORNA PROTEIN 1"/>
    <property type="match status" value="1"/>
</dbReference>
<dbReference type="KEGG" id="bbrx:BRETT_005155"/>
<feature type="compositionally biased region" description="Basic and acidic residues" evidence="8">
    <location>
        <begin position="372"/>
        <end position="381"/>
    </location>
</feature>
<dbReference type="GO" id="GO:0070761">
    <property type="term" value="C:pre-snoRNP complex"/>
    <property type="evidence" value="ECO:0007669"/>
    <property type="project" value="TreeGrafter"/>
</dbReference>
<keyword evidence="4" id="KW-0862">Zinc</keyword>
<keyword evidence="2" id="KW-0479">Metal-binding</keyword>
<evidence type="ECO:0000313" key="10">
    <source>
        <dbReference type="EMBL" id="QOU20497.1"/>
    </source>
</evidence>
<comment type="function">
    <text evidence="5">Required for box C/D snoRNAs accumulation involved in snoRNA processing, snoRNA transport to the nucleolus and ribosome biogenesis.</text>
</comment>
<dbReference type="GO" id="GO:0008270">
    <property type="term" value="F:zinc ion binding"/>
    <property type="evidence" value="ECO:0007669"/>
    <property type="project" value="UniProtKB-UniRule"/>
</dbReference>
<dbReference type="OrthoDB" id="272357at2759"/>